<dbReference type="PANTHER" id="PTHR45859:SF1">
    <property type="entry name" value="TRANSLATION INITIATION FACTOR EIF-2B SUBUNIT BETA"/>
    <property type="match status" value="1"/>
</dbReference>
<dbReference type="FunFam" id="3.40.50.10470:FF:000005">
    <property type="entry name" value="translation initiation factor eIF-2B subunit beta"/>
    <property type="match status" value="1"/>
</dbReference>
<comment type="subunit">
    <text evidence="8">Component of the translation initiation factor 2B (eIF2B) complex which is a heterodecamer of two sets of five different subunits: alpha, beta, gamma, delta and epsilon. Subunits alpha, beta and delta comprise a regulatory subcomplex and subunits epsilon and gamma comprise a catalytic subcomplex. Within the complex, the hexameric regulatory complex resides at the center, with the two heterodimeric catalytic subcomplexes bound on opposite sides.</text>
</comment>
<dbReference type="InterPro" id="IPR042529">
    <property type="entry name" value="IF_2B-like_C"/>
</dbReference>
<evidence type="ECO:0000256" key="4">
    <source>
        <dbReference type="ARBA" id="ARBA00022540"/>
    </source>
</evidence>
<protein>
    <recommendedName>
        <fullName evidence="6">Translation initiation factor eIF2B subunit beta</fullName>
    </recommendedName>
    <alternativeName>
        <fullName evidence="7">eIF2B GDP-GTP exchange factor subunit beta</fullName>
    </alternativeName>
</protein>
<gene>
    <name evidence="11" type="ORF">CYMTET_13186</name>
</gene>
<feature type="region of interest" description="Disordered" evidence="10">
    <location>
        <begin position="85"/>
        <end position="120"/>
    </location>
</feature>
<dbReference type="SUPFAM" id="SSF100950">
    <property type="entry name" value="NagB/RpiA/CoA transferase-like"/>
    <property type="match status" value="1"/>
</dbReference>
<evidence type="ECO:0000256" key="10">
    <source>
        <dbReference type="SAM" id="MobiDB-lite"/>
    </source>
</evidence>
<dbReference type="InterPro" id="IPR000649">
    <property type="entry name" value="IF-2B-related"/>
</dbReference>
<evidence type="ECO:0000256" key="7">
    <source>
        <dbReference type="ARBA" id="ARBA00044228"/>
    </source>
</evidence>
<evidence type="ECO:0000256" key="5">
    <source>
        <dbReference type="ARBA" id="ARBA00022917"/>
    </source>
</evidence>
<dbReference type="InterPro" id="IPR051855">
    <property type="entry name" value="eIF2B_beta_subunit"/>
</dbReference>
<dbReference type="GO" id="GO:0005829">
    <property type="term" value="C:cytosol"/>
    <property type="evidence" value="ECO:0007669"/>
    <property type="project" value="UniProtKB-SubCell"/>
</dbReference>
<evidence type="ECO:0000256" key="6">
    <source>
        <dbReference type="ARBA" id="ARBA00044122"/>
    </source>
</evidence>
<keyword evidence="3" id="KW-0963">Cytoplasm</keyword>
<name>A0AAE0GIV1_9CHLO</name>
<comment type="subcellular location">
    <subcellularLocation>
        <location evidence="1">Cytoplasm</location>
        <location evidence="1">Cytosol</location>
    </subcellularLocation>
</comment>
<dbReference type="AlphaFoldDB" id="A0AAE0GIV1"/>
<dbReference type="GO" id="GO:0005851">
    <property type="term" value="C:eukaryotic translation initiation factor 2B complex"/>
    <property type="evidence" value="ECO:0007669"/>
    <property type="project" value="TreeGrafter"/>
</dbReference>
<evidence type="ECO:0000256" key="1">
    <source>
        <dbReference type="ARBA" id="ARBA00004514"/>
    </source>
</evidence>
<evidence type="ECO:0000313" key="12">
    <source>
        <dbReference type="Proteomes" id="UP001190700"/>
    </source>
</evidence>
<sequence>MASNLELQINAFIMKLKRRQLPGTVETAQKTVELLRVVVSSQPRCTTSSLLEAVRDVGKRLVDASSELVVGNMVRRVMYVIREEDQQDSARDRDRDDQSDFDEDEDDGAGQEETLTLGGPKDSKIMRARSLASLLEYQTPAAGTAPSSSAAVSRKLKHNIIECMNELIFDLGNICSQIAEQASEHLHANEIILTFGFSTTVLKFLKTAKKRNIAAVVAEAAPYYDGHKMAKQLAAAGIQTTAISDSAIFAMMARINMVVVGASAVLANGGVIAQVGLHTVALAAKQHAVPFVVLTGLHKLSPEQPFDPAVTMNDVKSPGEILDFRTLENEASGQLHVTNPTYDYIPPSLVSLFITDGGGHCPSYVYRLLADHYSPEDYTL</sequence>
<dbReference type="Gene3D" id="3.40.50.10470">
    <property type="entry name" value="Translation initiation factor eif-2b, domain 2"/>
    <property type="match status" value="1"/>
</dbReference>
<dbReference type="PANTHER" id="PTHR45859">
    <property type="entry name" value="TRANSLATION INITIATION FACTOR EIF-2B SUBUNIT BETA"/>
    <property type="match status" value="1"/>
</dbReference>
<organism evidence="11 12">
    <name type="scientific">Cymbomonas tetramitiformis</name>
    <dbReference type="NCBI Taxonomy" id="36881"/>
    <lineage>
        <taxon>Eukaryota</taxon>
        <taxon>Viridiplantae</taxon>
        <taxon>Chlorophyta</taxon>
        <taxon>Pyramimonadophyceae</taxon>
        <taxon>Pyramimonadales</taxon>
        <taxon>Pyramimonadaceae</taxon>
        <taxon>Cymbomonas</taxon>
    </lineage>
</organism>
<dbReference type="Pfam" id="PF01008">
    <property type="entry name" value="IF-2B"/>
    <property type="match status" value="1"/>
</dbReference>
<dbReference type="EMBL" id="LGRX02005225">
    <property type="protein sequence ID" value="KAK3278902.1"/>
    <property type="molecule type" value="Genomic_DNA"/>
</dbReference>
<evidence type="ECO:0000256" key="8">
    <source>
        <dbReference type="ARBA" id="ARBA00046432"/>
    </source>
</evidence>
<evidence type="ECO:0000256" key="2">
    <source>
        <dbReference type="ARBA" id="ARBA00007251"/>
    </source>
</evidence>
<feature type="compositionally biased region" description="Acidic residues" evidence="10">
    <location>
        <begin position="99"/>
        <end position="110"/>
    </location>
</feature>
<dbReference type="GO" id="GO:0003743">
    <property type="term" value="F:translation initiation factor activity"/>
    <property type="evidence" value="ECO:0007669"/>
    <property type="project" value="UniProtKB-KW"/>
</dbReference>
<proteinExistence type="inferred from homology"/>
<keyword evidence="12" id="KW-1185">Reference proteome</keyword>
<dbReference type="GO" id="GO:0005085">
    <property type="term" value="F:guanyl-nucleotide exchange factor activity"/>
    <property type="evidence" value="ECO:0007669"/>
    <property type="project" value="TreeGrafter"/>
</dbReference>
<dbReference type="Proteomes" id="UP001190700">
    <property type="component" value="Unassembled WGS sequence"/>
</dbReference>
<evidence type="ECO:0000313" key="11">
    <source>
        <dbReference type="EMBL" id="KAK3278902.1"/>
    </source>
</evidence>
<evidence type="ECO:0000256" key="9">
    <source>
        <dbReference type="RuleBase" id="RU003814"/>
    </source>
</evidence>
<keyword evidence="4" id="KW-0396">Initiation factor</keyword>
<keyword evidence="5" id="KW-0648">Protein biosynthesis</keyword>
<evidence type="ECO:0000256" key="3">
    <source>
        <dbReference type="ARBA" id="ARBA00022490"/>
    </source>
</evidence>
<feature type="compositionally biased region" description="Basic and acidic residues" evidence="10">
    <location>
        <begin position="85"/>
        <end position="98"/>
    </location>
</feature>
<accession>A0AAE0GIV1</accession>
<reference evidence="11 12" key="1">
    <citation type="journal article" date="2015" name="Genome Biol. Evol.">
        <title>Comparative Genomics of a Bacterivorous Green Alga Reveals Evolutionary Causalities and Consequences of Phago-Mixotrophic Mode of Nutrition.</title>
        <authorList>
            <person name="Burns J.A."/>
            <person name="Paasch A."/>
            <person name="Narechania A."/>
            <person name="Kim E."/>
        </authorList>
    </citation>
    <scope>NUCLEOTIDE SEQUENCE [LARGE SCALE GENOMIC DNA]</scope>
    <source>
        <strain evidence="11 12">PLY_AMNH</strain>
    </source>
</reference>
<dbReference type="InterPro" id="IPR037171">
    <property type="entry name" value="NagB/RpiA_transferase-like"/>
</dbReference>
<comment type="similarity">
    <text evidence="2 9">Belongs to the eIF-2B alpha/beta/delta subunits family.</text>
</comment>
<comment type="caution">
    <text evidence="11">The sequence shown here is derived from an EMBL/GenBank/DDBJ whole genome shotgun (WGS) entry which is preliminary data.</text>
</comment>